<feature type="region of interest" description="Disordered" evidence="1">
    <location>
        <begin position="140"/>
        <end position="256"/>
    </location>
</feature>
<keyword evidence="2" id="KW-1185">Reference proteome</keyword>
<accession>A0A1I8FIF9</accession>
<feature type="compositionally biased region" description="Polar residues" evidence="1">
    <location>
        <begin position="215"/>
        <end position="256"/>
    </location>
</feature>
<feature type="compositionally biased region" description="Basic residues" evidence="1">
    <location>
        <begin position="42"/>
        <end position="60"/>
    </location>
</feature>
<feature type="compositionally biased region" description="Basic residues" evidence="1">
    <location>
        <begin position="160"/>
        <end position="170"/>
    </location>
</feature>
<feature type="region of interest" description="Disordered" evidence="1">
    <location>
        <begin position="101"/>
        <end position="128"/>
    </location>
</feature>
<proteinExistence type="predicted"/>
<evidence type="ECO:0000313" key="3">
    <source>
        <dbReference type="WBParaSite" id="maker-unitig_34295-snap-gene-0.2-mRNA-1"/>
    </source>
</evidence>
<feature type="compositionally biased region" description="Acidic residues" evidence="1">
    <location>
        <begin position="110"/>
        <end position="122"/>
    </location>
</feature>
<dbReference type="AlphaFoldDB" id="A0A1I8FIF9"/>
<evidence type="ECO:0000256" key="1">
    <source>
        <dbReference type="SAM" id="MobiDB-lite"/>
    </source>
</evidence>
<name>A0A1I8FIF9_9PLAT</name>
<sequence>MYQEFLQRRTRQFRPPEAAARRPSSSPPADAEDEAEVSRLPRPMKRRRPNLGILHHRLRPRLPPPPPLERGTLILVTSTMRTGSFGPPWCCFQAAGSRARRIPAEPPGASDDENDFSSEYLDEEGRPSNQAISVTRPLLPTAAHNARNPTWRPSGEQGKQRLRQKRRARPRPQSLTQSRDFEAAGDAAQLREPPTRAAADRRYVSWRRLRPRPGQSRTKQPGSAGQPRGSSPETCPTPRWTNFTAPPGATSTVSFV</sequence>
<dbReference type="Proteomes" id="UP000095280">
    <property type="component" value="Unplaced"/>
</dbReference>
<reference evidence="3" key="1">
    <citation type="submission" date="2016-11" db="UniProtKB">
        <authorList>
            <consortium name="WormBaseParasite"/>
        </authorList>
    </citation>
    <scope>IDENTIFICATION</scope>
</reference>
<protein>
    <submittedName>
        <fullName evidence="3">Serine/arginine repetitive matrix protein 1-like</fullName>
    </submittedName>
</protein>
<evidence type="ECO:0000313" key="2">
    <source>
        <dbReference type="Proteomes" id="UP000095280"/>
    </source>
</evidence>
<organism evidence="2 3">
    <name type="scientific">Macrostomum lignano</name>
    <dbReference type="NCBI Taxonomy" id="282301"/>
    <lineage>
        <taxon>Eukaryota</taxon>
        <taxon>Metazoa</taxon>
        <taxon>Spiralia</taxon>
        <taxon>Lophotrochozoa</taxon>
        <taxon>Platyhelminthes</taxon>
        <taxon>Rhabditophora</taxon>
        <taxon>Macrostomorpha</taxon>
        <taxon>Macrostomida</taxon>
        <taxon>Macrostomidae</taxon>
        <taxon>Macrostomum</taxon>
    </lineage>
</organism>
<feature type="compositionally biased region" description="Low complexity" evidence="1">
    <location>
        <begin position="15"/>
        <end position="29"/>
    </location>
</feature>
<dbReference type="WBParaSite" id="maker-unitig_34295-snap-gene-0.2-mRNA-1">
    <property type="protein sequence ID" value="maker-unitig_34295-snap-gene-0.2-mRNA-1"/>
    <property type="gene ID" value="maker-unitig_34295-snap-gene-0.2"/>
</dbReference>
<feature type="region of interest" description="Disordered" evidence="1">
    <location>
        <begin position="1"/>
        <end position="70"/>
    </location>
</feature>